<dbReference type="AlphaFoldDB" id="A0A8J4Y128"/>
<evidence type="ECO:0000313" key="3">
    <source>
        <dbReference type="Proteomes" id="UP000770661"/>
    </source>
</evidence>
<proteinExistence type="predicted"/>
<dbReference type="Proteomes" id="UP000770661">
    <property type="component" value="Unassembled WGS sequence"/>
</dbReference>
<protein>
    <submittedName>
        <fullName evidence="2">Uncharacterized protein</fullName>
    </submittedName>
</protein>
<evidence type="ECO:0000313" key="2">
    <source>
        <dbReference type="EMBL" id="KAG0718243.1"/>
    </source>
</evidence>
<organism evidence="2 3">
    <name type="scientific">Chionoecetes opilio</name>
    <name type="common">Atlantic snow crab</name>
    <name type="synonym">Cancer opilio</name>
    <dbReference type="NCBI Taxonomy" id="41210"/>
    <lineage>
        <taxon>Eukaryota</taxon>
        <taxon>Metazoa</taxon>
        <taxon>Ecdysozoa</taxon>
        <taxon>Arthropoda</taxon>
        <taxon>Crustacea</taxon>
        <taxon>Multicrustacea</taxon>
        <taxon>Malacostraca</taxon>
        <taxon>Eumalacostraca</taxon>
        <taxon>Eucarida</taxon>
        <taxon>Decapoda</taxon>
        <taxon>Pleocyemata</taxon>
        <taxon>Brachyura</taxon>
        <taxon>Eubrachyura</taxon>
        <taxon>Majoidea</taxon>
        <taxon>Majidae</taxon>
        <taxon>Chionoecetes</taxon>
    </lineage>
</organism>
<comment type="caution">
    <text evidence="2">The sequence shown here is derived from an EMBL/GenBank/DDBJ whole genome shotgun (WGS) entry which is preliminary data.</text>
</comment>
<evidence type="ECO:0000256" key="1">
    <source>
        <dbReference type="SAM" id="MobiDB-lite"/>
    </source>
</evidence>
<name>A0A8J4Y128_CHIOP</name>
<reference evidence="2" key="1">
    <citation type="submission" date="2020-07" db="EMBL/GenBank/DDBJ databases">
        <title>The High-quality genome of the commercially important snow crab, Chionoecetes opilio.</title>
        <authorList>
            <person name="Jeong J.-H."/>
            <person name="Ryu S."/>
        </authorList>
    </citation>
    <scope>NUCLEOTIDE SEQUENCE</scope>
    <source>
        <strain evidence="2">MADBK_172401_WGS</strain>
        <tissue evidence="2">Digestive gland</tissue>
    </source>
</reference>
<sequence>MNPASPSPWQEEFLVFRMVMKDRRYPRVAHRISPGIMGLLKGPSQPSDNPKKEEEISAIMICSRLPLQTGTDIRNTILVGEESEGNDPLVGVRGASPSKYPR</sequence>
<gene>
    <name evidence="2" type="ORF">GWK47_052812</name>
</gene>
<feature type="region of interest" description="Disordered" evidence="1">
    <location>
        <begin position="80"/>
        <end position="102"/>
    </location>
</feature>
<accession>A0A8J4Y128</accession>
<dbReference type="EMBL" id="JACEEZ010016352">
    <property type="protein sequence ID" value="KAG0718243.1"/>
    <property type="molecule type" value="Genomic_DNA"/>
</dbReference>
<keyword evidence="3" id="KW-1185">Reference proteome</keyword>